<name>A0AAW0WP83_CHEQU</name>
<proteinExistence type="predicted"/>
<evidence type="ECO:0000313" key="2">
    <source>
        <dbReference type="Proteomes" id="UP001445076"/>
    </source>
</evidence>
<organism evidence="1 2">
    <name type="scientific">Cherax quadricarinatus</name>
    <name type="common">Australian red claw crayfish</name>
    <dbReference type="NCBI Taxonomy" id="27406"/>
    <lineage>
        <taxon>Eukaryota</taxon>
        <taxon>Metazoa</taxon>
        <taxon>Ecdysozoa</taxon>
        <taxon>Arthropoda</taxon>
        <taxon>Crustacea</taxon>
        <taxon>Multicrustacea</taxon>
        <taxon>Malacostraca</taxon>
        <taxon>Eumalacostraca</taxon>
        <taxon>Eucarida</taxon>
        <taxon>Decapoda</taxon>
        <taxon>Pleocyemata</taxon>
        <taxon>Astacidea</taxon>
        <taxon>Parastacoidea</taxon>
        <taxon>Parastacidae</taxon>
        <taxon>Cherax</taxon>
    </lineage>
</organism>
<dbReference type="AlphaFoldDB" id="A0AAW0WP83"/>
<evidence type="ECO:0000313" key="1">
    <source>
        <dbReference type="EMBL" id="KAK8733832.1"/>
    </source>
</evidence>
<gene>
    <name evidence="1" type="ORF">OTU49_006197</name>
</gene>
<dbReference type="Proteomes" id="UP001445076">
    <property type="component" value="Unassembled WGS sequence"/>
</dbReference>
<reference evidence="1 2" key="1">
    <citation type="journal article" date="2024" name="BMC Genomics">
        <title>Genome assembly of redclaw crayfish (Cherax quadricarinatus) provides insights into its immune adaptation and hypoxia tolerance.</title>
        <authorList>
            <person name="Liu Z."/>
            <person name="Zheng J."/>
            <person name="Li H."/>
            <person name="Fang K."/>
            <person name="Wang S."/>
            <person name="He J."/>
            <person name="Zhou D."/>
            <person name="Weng S."/>
            <person name="Chi M."/>
            <person name="Gu Z."/>
            <person name="He J."/>
            <person name="Li F."/>
            <person name="Wang M."/>
        </authorList>
    </citation>
    <scope>NUCLEOTIDE SEQUENCE [LARGE SCALE GENOMIC DNA]</scope>
    <source>
        <strain evidence="1">ZL_2023a</strain>
    </source>
</reference>
<accession>A0AAW0WP83</accession>
<keyword evidence="2" id="KW-1185">Reference proteome</keyword>
<dbReference type="EMBL" id="JARKIK010000052">
    <property type="protein sequence ID" value="KAK8733832.1"/>
    <property type="molecule type" value="Genomic_DNA"/>
</dbReference>
<protein>
    <submittedName>
        <fullName evidence="1">Uncharacterized protein</fullName>
    </submittedName>
</protein>
<sequence length="134" mass="15750">MVRKLAHYHLRGVIHYEASHLLLVMKIETLMQHMGIFIQETFRHTVAKRFLNKDSHMLHKCLNLQLVGFSNHSSHTVSYTLPNLSCTVFLKKIIEDFLKFTISAWLPFLHMQNIYKIQSMDSETRELHLPCSSL</sequence>
<comment type="caution">
    <text evidence="1">The sequence shown here is derived from an EMBL/GenBank/DDBJ whole genome shotgun (WGS) entry which is preliminary data.</text>
</comment>